<dbReference type="Proteomes" id="UP000823775">
    <property type="component" value="Unassembled WGS sequence"/>
</dbReference>
<feature type="non-terminal residue" evidence="1">
    <location>
        <position position="67"/>
    </location>
</feature>
<accession>A0ABS8WUX5</accession>
<gene>
    <name evidence="1" type="ORF">HAX54_001814</name>
</gene>
<reference evidence="1 2" key="1">
    <citation type="journal article" date="2021" name="BMC Genomics">
        <title>Datura genome reveals duplications of psychoactive alkaloid biosynthetic genes and high mutation rate following tissue culture.</title>
        <authorList>
            <person name="Rajewski A."/>
            <person name="Carter-House D."/>
            <person name="Stajich J."/>
            <person name="Litt A."/>
        </authorList>
    </citation>
    <scope>NUCLEOTIDE SEQUENCE [LARGE SCALE GENOMIC DNA]</scope>
    <source>
        <strain evidence="1">AR-01</strain>
    </source>
</reference>
<proteinExistence type="predicted"/>
<protein>
    <submittedName>
        <fullName evidence="1">Uncharacterized protein</fullName>
    </submittedName>
</protein>
<feature type="non-terminal residue" evidence="1">
    <location>
        <position position="1"/>
    </location>
</feature>
<comment type="caution">
    <text evidence="1">The sequence shown here is derived from an EMBL/GenBank/DDBJ whole genome shotgun (WGS) entry which is preliminary data.</text>
</comment>
<name>A0ABS8WUX5_DATST</name>
<organism evidence="1 2">
    <name type="scientific">Datura stramonium</name>
    <name type="common">Jimsonweed</name>
    <name type="synonym">Common thornapple</name>
    <dbReference type="NCBI Taxonomy" id="4076"/>
    <lineage>
        <taxon>Eukaryota</taxon>
        <taxon>Viridiplantae</taxon>
        <taxon>Streptophyta</taxon>
        <taxon>Embryophyta</taxon>
        <taxon>Tracheophyta</taxon>
        <taxon>Spermatophyta</taxon>
        <taxon>Magnoliopsida</taxon>
        <taxon>eudicotyledons</taxon>
        <taxon>Gunneridae</taxon>
        <taxon>Pentapetalae</taxon>
        <taxon>asterids</taxon>
        <taxon>lamiids</taxon>
        <taxon>Solanales</taxon>
        <taxon>Solanaceae</taxon>
        <taxon>Solanoideae</taxon>
        <taxon>Datureae</taxon>
        <taxon>Datura</taxon>
    </lineage>
</organism>
<keyword evidence="2" id="KW-1185">Reference proteome</keyword>
<dbReference type="EMBL" id="JACEIK010010730">
    <property type="protein sequence ID" value="MCE3215309.1"/>
    <property type="molecule type" value="Genomic_DNA"/>
</dbReference>
<evidence type="ECO:0000313" key="1">
    <source>
        <dbReference type="EMBL" id="MCE3215309.1"/>
    </source>
</evidence>
<sequence>FPRRLCQRTSPVLRHPCHHAGRRLLRACQCTERRVPRVWPSTGSAAISCMAILQDDGTSRLAVCPCC</sequence>
<evidence type="ECO:0000313" key="2">
    <source>
        <dbReference type="Proteomes" id="UP000823775"/>
    </source>
</evidence>